<protein>
    <submittedName>
        <fullName evidence="1">Uncharacterized protein</fullName>
    </submittedName>
</protein>
<evidence type="ECO:0000313" key="2">
    <source>
        <dbReference type="Proteomes" id="UP000799755"/>
    </source>
</evidence>
<name>A0ACB6R357_9PLEO</name>
<dbReference type="Proteomes" id="UP000799755">
    <property type="component" value="Unassembled WGS sequence"/>
</dbReference>
<keyword evidence="2" id="KW-1185">Reference proteome</keyword>
<evidence type="ECO:0000313" key="1">
    <source>
        <dbReference type="EMBL" id="KAF2473535.1"/>
    </source>
</evidence>
<dbReference type="EMBL" id="MU003499">
    <property type="protein sequence ID" value="KAF2473535.1"/>
    <property type="molecule type" value="Genomic_DNA"/>
</dbReference>
<reference evidence="1" key="1">
    <citation type="journal article" date="2020" name="Stud. Mycol.">
        <title>101 Dothideomycetes genomes: a test case for predicting lifestyles and emergence of pathogens.</title>
        <authorList>
            <person name="Haridas S."/>
            <person name="Albert R."/>
            <person name="Binder M."/>
            <person name="Bloem J."/>
            <person name="Labutti K."/>
            <person name="Salamov A."/>
            <person name="Andreopoulos B."/>
            <person name="Baker S."/>
            <person name="Barry K."/>
            <person name="Bills G."/>
            <person name="Bluhm B."/>
            <person name="Cannon C."/>
            <person name="Castanera R."/>
            <person name="Culley D."/>
            <person name="Daum C."/>
            <person name="Ezra D."/>
            <person name="Gonzalez J."/>
            <person name="Henrissat B."/>
            <person name="Kuo A."/>
            <person name="Liang C."/>
            <person name="Lipzen A."/>
            <person name="Lutzoni F."/>
            <person name="Magnuson J."/>
            <person name="Mondo S."/>
            <person name="Nolan M."/>
            <person name="Ohm R."/>
            <person name="Pangilinan J."/>
            <person name="Park H.-J."/>
            <person name="Ramirez L."/>
            <person name="Alfaro M."/>
            <person name="Sun H."/>
            <person name="Tritt A."/>
            <person name="Yoshinaga Y."/>
            <person name="Zwiers L.-H."/>
            <person name="Turgeon B."/>
            <person name="Goodwin S."/>
            <person name="Spatafora J."/>
            <person name="Crous P."/>
            <person name="Grigoriev I."/>
        </authorList>
    </citation>
    <scope>NUCLEOTIDE SEQUENCE</scope>
    <source>
        <strain evidence="1">ATCC 200398</strain>
    </source>
</reference>
<organism evidence="1 2">
    <name type="scientific">Lindgomyces ingoldianus</name>
    <dbReference type="NCBI Taxonomy" id="673940"/>
    <lineage>
        <taxon>Eukaryota</taxon>
        <taxon>Fungi</taxon>
        <taxon>Dikarya</taxon>
        <taxon>Ascomycota</taxon>
        <taxon>Pezizomycotina</taxon>
        <taxon>Dothideomycetes</taxon>
        <taxon>Pleosporomycetidae</taxon>
        <taxon>Pleosporales</taxon>
        <taxon>Lindgomycetaceae</taxon>
        <taxon>Lindgomyces</taxon>
    </lineage>
</organism>
<gene>
    <name evidence="1" type="ORF">BDR25DRAFT_123754</name>
</gene>
<comment type="caution">
    <text evidence="1">The sequence shown here is derived from an EMBL/GenBank/DDBJ whole genome shotgun (WGS) entry which is preliminary data.</text>
</comment>
<sequence length="324" mass="34786">MRPYLLFTLFNNGQQKLLVLGAFVHAPIIPRALAKCYFSNGTIVTDPIYEACPNVPTVCCALNRSNPPGGDIADGETADECLPNGVCQNRFVSNGSSYTRYYRDYCTEPNWESGKCLNICIENALSVPIAPCNKTSTSKNWCCGPDRDCCSKDSNLPRHLLPATLDVSFSPNRATSTSFASTSHISPPLSTSTSYSSMSTSLLALTVASASSYVSLTPTNALTTPSPVARGIELSTSAKVGIGVGVGIAAVVLIGLGFFVAKSLQRKEKIDPTGRDQTHRSSTFELQPIECAQPYYEAGSSTLYEMMSRDAFELSALSPPQEML</sequence>
<proteinExistence type="predicted"/>
<accession>A0ACB6R357</accession>